<feature type="compositionally biased region" description="Polar residues" evidence="1">
    <location>
        <begin position="773"/>
        <end position="783"/>
    </location>
</feature>
<feature type="region of interest" description="Disordered" evidence="1">
    <location>
        <begin position="256"/>
        <end position="301"/>
    </location>
</feature>
<dbReference type="eggNOG" id="ENOG502RW6K">
    <property type="taxonomic scope" value="Eukaryota"/>
</dbReference>
<feature type="region of interest" description="Disordered" evidence="1">
    <location>
        <begin position="557"/>
        <end position="642"/>
    </location>
</feature>
<feature type="region of interest" description="Disordered" evidence="1">
    <location>
        <begin position="346"/>
        <end position="389"/>
    </location>
</feature>
<protein>
    <submittedName>
        <fullName evidence="2">Uncharacterized protein</fullName>
    </submittedName>
</protein>
<feature type="compositionally biased region" description="Acidic residues" evidence="1">
    <location>
        <begin position="711"/>
        <end position="723"/>
    </location>
</feature>
<feature type="region of interest" description="Disordered" evidence="1">
    <location>
        <begin position="1"/>
        <end position="199"/>
    </location>
</feature>
<name>W9YKR0_9EURO</name>
<dbReference type="EMBL" id="AMGY01000001">
    <property type="protein sequence ID" value="EXJ93153.1"/>
    <property type="molecule type" value="Genomic_DNA"/>
</dbReference>
<feature type="region of interest" description="Disordered" evidence="1">
    <location>
        <begin position="313"/>
        <end position="332"/>
    </location>
</feature>
<dbReference type="Proteomes" id="UP000019478">
    <property type="component" value="Unassembled WGS sequence"/>
</dbReference>
<feature type="compositionally biased region" description="Polar residues" evidence="1">
    <location>
        <begin position="738"/>
        <end position="747"/>
    </location>
</feature>
<feature type="compositionally biased region" description="Polar residues" evidence="1">
    <location>
        <begin position="1"/>
        <end position="10"/>
    </location>
</feature>
<feature type="compositionally biased region" description="Basic and acidic residues" evidence="1">
    <location>
        <begin position="665"/>
        <end position="674"/>
    </location>
</feature>
<feature type="region of interest" description="Disordered" evidence="1">
    <location>
        <begin position="405"/>
        <end position="426"/>
    </location>
</feature>
<evidence type="ECO:0000256" key="1">
    <source>
        <dbReference type="SAM" id="MobiDB-lite"/>
    </source>
</evidence>
<dbReference type="RefSeq" id="XP_007730043.1">
    <property type="nucleotide sequence ID" value="XM_007731853.1"/>
</dbReference>
<dbReference type="GeneID" id="19165843"/>
<feature type="compositionally biased region" description="Low complexity" evidence="1">
    <location>
        <begin position="274"/>
        <end position="285"/>
    </location>
</feature>
<accession>W9YKR0</accession>
<evidence type="ECO:0000313" key="2">
    <source>
        <dbReference type="EMBL" id="EXJ93153.1"/>
    </source>
</evidence>
<reference evidence="2 3" key="1">
    <citation type="submission" date="2013-03" db="EMBL/GenBank/DDBJ databases">
        <title>The Genome Sequence of Capronia epimyces CBS 606.96.</title>
        <authorList>
            <consortium name="The Broad Institute Genomics Platform"/>
            <person name="Cuomo C."/>
            <person name="de Hoog S."/>
            <person name="Gorbushina A."/>
            <person name="Walker B."/>
            <person name="Young S.K."/>
            <person name="Zeng Q."/>
            <person name="Gargeya S."/>
            <person name="Fitzgerald M."/>
            <person name="Haas B."/>
            <person name="Abouelleil A."/>
            <person name="Allen A.W."/>
            <person name="Alvarado L."/>
            <person name="Arachchi H.M."/>
            <person name="Berlin A.M."/>
            <person name="Chapman S.B."/>
            <person name="Gainer-Dewar J."/>
            <person name="Goldberg J."/>
            <person name="Griggs A."/>
            <person name="Gujja S."/>
            <person name="Hansen M."/>
            <person name="Howarth C."/>
            <person name="Imamovic A."/>
            <person name="Ireland A."/>
            <person name="Larimer J."/>
            <person name="McCowan C."/>
            <person name="Murphy C."/>
            <person name="Pearson M."/>
            <person name="Poon T.W."/>
            <person name="Priest M."/>
            <person name="Roberts A."/>
            <person name="Saif S."/>
            <person name="Shea T."/>
            <person name="Sisk P."/>
            <person name="Sykes S."/>
            <person name="Wortman J."/>
            <person name="Nusbaum C."/>
            <person name="Birren B."/>
        </authorList>
    </citation>
    <scope>NUCLEOTIDE SEQUENCE [LARGE SCALE GENOMIC DNA]</scope>
    <source>
        <strain evidence="2 3">CBS 606.96</strain>
    </source>
</reference>
<keyword evidence="3" id="KW-1185">Reference proteome</keyword>
<evidence type="ECO:0000313" key="3">
    <source>
        <dbReference type="Proteomes" id="UP000019478"/>
    </source>
</evidence>
<feature type="region of interest" description="Disordered" evidence="1">
    <location>
        <begin position="711"/>
        <end position="816"/>
    </location>
</feature>
<gene>
    <name evidence="2" type="ORF">A1O3_01710</name>
</gene>
<feature type="compositionally biased region" description="Polar residues" evidence="1">
    <location>
        <begin position="675"/>
        <end position="695"/>
    </location>
</feature>
<dbReference type="HOGENOM" id="CLU_330370_0_0_1"/>
<feature type="compositionally biased region" description="Polar residues" evidence="1">
    <location>
        <begin position="360"/>
        <end position="381"/>
    </location>
</feature>
<sequence length="855" mass="94409">MSASPWVITSTKRKTKSLTPPSQKRPRLNGIQGKSSTSRRSRNSQQTLTQAQWLTPPTSFEEEDGQFAADEGEGLRLRRATDSRRTVKKRNSTLTQMDFFSFPPPDNADFDDTWVPLVDGGNDPLPQLDGTYDSPRRPRRQKAAPSTANTSTKRKIAPMHAESQEYKPSTRKRKAEVEDYEPSSSRRRTSRRLASRNDVFSDPVQNLAYFEEALGTITPKNNNDNNKPRGTLGYPLEIQDSNETDVDDLDIAGSMPQGRTLLPHTPKKNRGIVLSSQSPESLPPSTRRTCRKISEPPAPFQRTPLAERSVNIPLGPKLKLSPGKSRRAPKRSLMKTTKKIVTLRLPKRSHPRQPKCIEDSQANLWSIPSSSSPRQQGNQIVQPPADAQAPAQAPLYIEAQDTDAEIPSTSQAQGVQSSPTNVETQTQDTLPDISEFIGDRRGLDAQTPDCANYSPTKSVNAMRDDSNPLEQDGDFDVEDSDFGSPIANDTQFNVAVDHRVSSPPPLVYLHQTESTATAGLLLNHSPTALHQSQPGPEGDVLNPALIEVTVPLQQPLPVPRLVEQSPVRSPPKRVPDSEDDSDEMVLPKPATLHRSSTHVSTTKIPLNDIGQQSSSPSLPSTKAGTPKSVRPASLPHPSQMSTQEATQGYFNMFSYTPEDGEQESDESKVEKITIKDSSSCHIPMSQLPQYTGESQSQVNIDLGLDKVFTDEDEEDEEEGDLDLDPPTLCPQPDCVLTEDQQLATQPQPRGRGQKAKGKAIEPEDDIDHDELGVSQTQALNTMDSSQSISIPSSPNPPRLERQYSPIPGFNNETQSNFTQNGHVTAAYIHRKHEAGVLPKWFIPQPYQVPGYTRRK</sequence>
<feature type="compositionally biased region" description="Polar residues" evidence="1">
    <location>
        <begin position="407"/>
        <end position="426"/>
    </location>
</feature>
<feature type="compositionally biased region" description="Polar residues" evidence="1">
    <location>
        <begin position="593"/>
        <end position="623"/>
    </location>
</feature>
<organism evidence="2 3">
    <name type="scientific">Capronia epimyces CBS 606.96</name>
    <dbReference type="NCBI Taxonomy" id="1182542"/>
    <lineage>
        <taxon>Eukaryota</taxon>
        <taxon>Fungi</taxon>
        <taxon>Dikarya</taxon>
        <taxon>Ascomycota</taxon>
        <taxon>Pezizomycotina</taxon>
        <taxon>Eurotiomycetes</taxon>
        <taxon>Chaetothyriomycetidae</taxon>
        <taxon>Chaetothyriales</taxon>
        <taxon>Herpotrichiellaceae</taxon>
        <taxon>Capronia</taxon>
    </lineage>
</organism>
<dbReference type="AlphaFoldDB" id="W9YKR0"/>
<comment type="caution">
    <text evidence="2">The sequence shown here is derived from an EMBL/GenBank/DDBJ whole genome shotgun (WGS) entry which is preliminary data.</text>
</comment>
<feature type="region of interest" description="Disordered" evidence="1">
    <location>
        <begin position="654"/>
        <end position="695"/>
    </location>
</feature>
<feature type="region of interest" description="Disordered" evidence="1">
    <location>
        <begin position="442"/>
        <end position="466"/>
    </location>
</feature>
<feature type="compositionally biased region" description="Basic residues" evidence="1">
    <location>
        <begin position="185"/>
        <end position="194"/>
    </location>
</feature>
<dbReference type="OrthoDB" id="4156398at2759"/>
<feature type="compositionally biased region" description="Basic and acidic residues" evidence="1">
    <location>
        <begin position="73"/>
        <end position="85"/>
    </location>
</feature>
<proteinExistence type="predicted"/>